<organism evidence="3 4">
    <name type="scientific">Suillus placidus</name>
    <dbReference type="NCBI Taxonomy" id="48579"/>
    <lineage>
        <taxon>Eukaryota</taxon>
        <taxon>Fungi</taxon>
        <taxon>Dikarya</taxon>
        <taxon>Basidiomycota</taxon>
        <taxon>Agaricomycotina</taxon>
        <taxon>Agaricomycetes</taxon>
        <taxon>Agaricomycetidae</taxon>
        <taxon>Boletales</taxon>
        <taxon>Suillineae</taxon>
        <taxon>Suillaceae</taxon>
        <taxon>Suillus</taxon>
    </lineage>
</organism>
<dbReference type="EMBL" id="JABBWD010000001">
    <property type="protein sequence ID" value="KAG1783811.1"/>
    <property type="molecule type" value="Genomic_DNA"/>
</dbReference>
<evidence type="ECO:0000256" key="2">
    <source>
        <dbReference type="SAM" id="MobiDB-lite"/>
    </source>
</evidence>
<comment type="caution">
    <text evidence="3">The sequence shown here is derived from an EMBL/GenBank/DDBJ whole genome shotgun (WGS) entry which is preliminary data.</text>
</comment>
<feature type="region of interest" description="Disordered" evidence="2">
    <location>
        <begin position="46"/>
        <end position="223"/>
    </location>
</feature>
<feature type="compositionally biased region" description="Gly residues" evidence="2">
    <location>
        <begin position="545"/>
        <end position="557"/>
    </location>
</feature>
<feature type="compositionally biased region" description="Polar residues" evidence="2">
    <location>
        <begin position="46"/>
        <end position="65"/>
    </location>
</feature>
<gene>
    <name evidence="3" type="ORF">EV702DRAFT_16844</name>
</gene>
<feature type="coiled-coil region" evidence="1">
    <location>
        <begin position="233"/>
        <end position="278"/>
    </location>
</feature>
<feature type="region of interest" description="Disordered" evidence="2">
    <location>
        <begin position="285"/>
        <end position="447"/>
    </location>
</feature>
<protein>
    <submittedName>
        <fullName evidence="3">Uncharacterized protein</fullName>
    </submittedName>
</protein>
<feature type="compositionally biased region" description="Polar residues" evidence="2">
    <location>
        <begin position="426"/>
        <end position="435"/>
    </location>
</feature>
<dbReference type="Proteomes" id="UP000714275">
    <property type="component" value="Unassembled WGS sequence"/>
</dbReference>
<dbReference type="AlphaFoldDB" id="A0A9P7D9T3"/>
<proteinExistence type="predicted"/>
<feature type="compositionally biased region" description="Polar residues" evidence="2">
    <location>
        <begin position="213"/>
        <end position="223"/>
    </location>
</feature>
<keyword evidence="1" id="KW-0175">Coiled coil</keyword>
<dbReference type="OrthoDB" id="3258416at2759"/>
<evidence type="ECO:0000256" key="1">
    <source>
        <dbReference type="SAM" id="Coils"/>
    </source>
</evidence>
<name>A0A9P7D9T3_9AGAM</name>
<reference evidence="3" key="1">
    <citation type="journal article" date="2020" name="New Phytol.">
        <title>Comparative genomics reveals dynamic genome evolution in host specialist ectomycorrhizal fungi.</title>
        <authorList>
            <person name="Lofgren L.A."/>
            <person name="Nguyen N.H."/>
            <person name="Vilgalys R."/>
            <person name="Ruytinx J."/>
            <person name="Liao H.L."/>
            <person name="Branco S."/>
            <person name="Kuo A."/>
            <person name="LaButti K."/>
            <person name="Lipzen A."/>
            <person name="Andreopoulos W."/>
            <person name="Pangilinan J."/>
            <person name="Riley R."/>
            <person name="Hundley H."/>
            <person name="Na H."/>
            <person name="Barry K."/>
            <person name="Grigoriev I.V."/>
            <person name="Stajich J.E."/>
            <person name="Kennedy P.G."/>
        </authorList>
    </citation>
    <scope>NUCLEOTIDE SEQUENCE</scope>
    <source>
        <strain evidence="3">DOB743</strain>
    </source>
</reference>
<keyword evidence="4" id="KW-1185">Reference proteome</keyword>
<feature type="compositionally biased region" description="Acidic residues" evidence="2">
    <location>
        <begin position="171"/>
        <end position="182"/>
    </location>
</feature>
<feature type="region of interest" description="Disordered" evidence="2">
    <location>
        <begin position="501"/>
        <end position="577"/>
    </location>
</feature>
<evidence type="ECO:0000313" key="3">
    <source>
        <dbReference type="EMBL" id="KAG1783811.1"/>
    </source>
</evidence>
<feature type="compositionally biased region" description="Acidic residues" evidence="2">
    <location>
        <begin position="86"/>
        <end position="100"/>
    </location>
</feature>
<feature type="compositionally biased region" description="Low complexity" evidence="2">
    <location>
        <begin position="414"/>
        <end position="425"/>
    </location>
</feature>
<sequence length="634" mass="67316">MISVPGREVLQAMKRVDIQKLCKEYGVKANLKTETLIDLLLDASQPQPSRSTLPQPPQGSTSVRIISQPGARPRGRSSGSVIIHDTDEEDGEEAIGEIEVEQQPKEHKPPAAPVDPTPRTRKAKDTQYRLGVGRPIIAGGSGARAVTKSVSVSRGSKRAKSTKNVKPSEDPIAEEPEPEPEPEPIPAVTSEQAGLSDSLLVPQLHSIPPQMHTAGTTEPSSSQILENAVAAALAPVQKELDDQKAQLSELRAKVSSIIETFETRIWSLAAEIERLRAQAPGHCTAEIQRPKETPQRIPNPPSTPKRVRSPVDPLGDALPESSATSSYSPNPNGLLGHQERETDNPNQAGSLLPGFHTILGKRPRDSTASTTAAFFEPGQEEELSESEIAKRIARPAQKRARLSSSAITEDADDCSGSSSGAQGSQNTNLGPSQPSARPGFPIFGDPDYIEMPPPTDSLLDFFAPPSPPLMNVSTTVGAPPDAFRFGCLPTSTPSRFTFPTAMGTFPHPEPPTSPSPANNVDRPRSRQSEGLGIFGHRRGSSGTTGRSGSGDPTGGHESGINPSMWAGGMQRQPSSNEVASGLGLTVLRTAATEEGTPVPPARRTMYGTELDGDTRFGDFGVEGVATGFWAGGRR</sequence>
<evidence type="ECO:0000313" key="4">
    <source>
        <dbReference type="Proteomes" id="UP000714275"/>
    </source>
</evidence>
<feature type="compositionally biased region" description="Polar residues" evidence="2">
    <location>
        <begin position="321"/>
        <end position="331"/>
    </location>
</feature>
<feature type="compositionally biased region" description="Basic residues" evidence="2">
    <location>
        <begin position="391"/>
        <end position="401"/>
    </location>
</feature>
<accession>A0A9P7D9T3</accession>